<feature type="non-terminal residue" evidence="1">
    <location>
        <position position="1"/>
    </location>
</feature>
<gene>
    <name evidence="1" type="ORF">S01H4_01832</name>
</gene>
<reference evidence="1" key="1">
    <citation type="journal article" date="2014" name="Front. Microbiol.">
        <title>High frequency of phylogenetically diverse reductive dehalogenase-homologous genes in deep subseafloor sedimentary metagenomes.</title>
        <authorList>
            <person name="Kawai M."/>
            <person name="Futagami T."/>
            <person name="Toyoda A."/>
            <person name="Takaki Y."/>
            <person name="Nishi S."/>
            <person name="Hori S."/>
            <person name="Arai W."/>
            <person name="Tsubouchi T."/>
            <person name="Morono Y."/>
            <person name="Uchiyama I."/>
            <person name="Ito T."/>
            <person name="Fujiyama A."/>
            <person name="Inagaki F."/>
            <person name="Takami H."/>
        </authorList>
    </citation>
    <scope>NUCLEOTIDE SEQUENCE</scope>
    <source>
        <strain evidence="1">Expedition CK06-06</strain>
    </source>
</reference>
<proteinExistence type="predicted"/>
<dbReference type="EMBL" id="BART01000362">
    <property type="protein sequence ID" value="GAG71268.1"/>
    <property type="molecule type" value="Genomic_DNA"/>
</dbReference>
<accession>X1AEW7</accession>
<evidence type="ECO:0000313" key="1">
    <source>
        <dbReference type="EMBL" id="GAG71268.1"/>
    </source>
</evidence>
<sequence>SEDIFNHIKSDLGFLIDKIIRSGFEYDLQIRNNYFNLYYKGNSLGKISYRTKTQLYNVEIHNKFINKKIKERFMPKEGTYLVFMLRKEQLHPLFSYQNLLSMAQKVKNVNYQEEIAFEQMIMTDNVKRQDLIIIDRQIVDATSKTKMDLLALTQMQKKNYDYQFCVIEVKLGNNPELKGAVSSQLKEYINRISDNFEDYKKCYEKNFTQKQELGLFDDPSLKSLKINIVPGVQGLVVVLGYSGIAKESIDELKKKDPTIKILHLKNIIDLSKAS</sequence>
<protein>
    <submittedName>
        <fullName evidence="1">Uncharacterized protein</fullName>
    </submittedName>
</protein>
<organism evidence="1">
    <name type="scientific">marine sediment metagenome</name>
    <dbReference type="NCBI Taxonomy" id="412755"/>
    <lineage>
        <taxon>unclassified sequences</taxon>
        <taxon>metagenomes</taxon>
        <taxon>ecological metagenomes</taxon>
    </lineage>
</organism>
<dbReference type="AlphaFoldDB" id="X1AEW7"/>
<name>X1AEW7_9ZZZZ</name>
<comment type="caution">
    <text evidence="1">The sequence shown here is derived from an EMBL/GenBank/DDBJ whole genome shotgun (WGS) entry which is preliminary data.</text>
</comment>